<dbReference type="EMBL" id="BAABLW010000007">
    <property type="protein sequence ID" value="GAA4921838.1"/>
    <property type="molecule type" value="Genomic_DNA"/>
</dbReference>
<proteinExistence type="predicted"/>
<accession>A0ABP9FZ69</accession>
<dbReference type="Proteomes" id="UP001500368">
    <property type="component" value="Unassembled WGS sequence"/>
</dbReference>
<evidence type="ECO:0000256" key="4">
    <source>
        <dbReference type="ARBA" id="ARBA00023136"/>
    </source>
</evidence>
<keyword evidence="2" id="KW-0812">Transmembrane</keyword>
<evidence type="ECO:0000313" key="6">
    <source>
        <dbReference type="Proteomes" id="UP001500368"/>
    </source>
</evidence>
<evidence type="ECO:0000313" key="5">
    <source>
        <dbReference type="EMBL" id="GAA4921838.1"/>
    </source>
</evidence>
<keyword evidence="6" id="KW-1185">Reference proteome</keyword>
<evidence type="ECO:0000256" key="2">
    <source>
        <dbReference type="ARBA" id="ARBA00022692"/>
    </source>
</evidence>
<name>A0ABP9FZ69_9MICC</name>
<evidence type="ECO:0008006" key="7">
    <source>
        <dbReference type="Google" id="ProtNLM"/>
    </source>
</evidence>
<evidence type="ECO:0000256" key="3">
    <source>
        <dbReference type="ARBA" id="ARBA00022989"/>
    </source>
</evidence>
<keyword evidence="4" id="KW-0472">Membrane</keyword>
<reference evidence="6" key="1">
    <citation type="journal article" date="2019" name="Int. J. Syst. Evol. Microbiol.">
        <title>The Global Catalogue of Microorganisms (GCM) 10K type strain sequencing project: providing services to taxonomists for standard genome sequencing and annotation.</title>
        <authorList>
            <consortium name="The Broad Institute Genomics Platform"/>
            <consortium name="The Broad Institute Genome Sequencing Center for Infectious Disease"/>
            <person name="Wu L."/>
            <person name="Ma J."/>
        </authorList>
    </citation>
    <scope>NUCLEOTIDE SEQUENCE [LARGE SCALE GENOMIC DNA]</scope>
    <source>
        <strain evidence="6">JCM 19129</strain>
    </source>
</reference>
<sequence length="212" mass="22758">MSLIRKVARPLLGASFIAGGIDRLRNSEEATEQLEPTLQEIVSYVPQAEFLTSNTKLTVQVLGGVQVAAGAALALGKFPRLAALTLCGVHKFNSYAEYRSAELETEEDVTAQRKTLLKNISILGGLGIAAADLAGKPSLAWRAEHLAKDAKKKGTKFADKTVKYAEGLGDDASKTLKAYEKDAKKGFKKAEKEARKAVARASKEAQKAKDLV</sequence>
<organism evidence="5 6">
    <name type="scientific">Nesterenkonia rhizosphaerae</name>
    <dbReference type="NCBI Taxonomy" id="1348272"/>
    <lineage>
        <taxon>Bacteria</taxon>
        <taxon>Bacillati</taxon>
        <taxon>Actinomycetota</taxon>
        <taxon>Actinomycetes</taxon>
        <taxon>Micrococcales</taxon>
        <taxon>Micrococcaceae</taxon>
        <taxon>Nesterenkonia</taxon>
    </lineage>
</organism>
<dbReference type="RefSeq" id="WP_044493164.1">
    <property type="nucleotide sequence ID" value="NZ_BAABLW010000007.1"/>
</dbReference>
<dbReference type="Pfam" id="PF07681">
    <property type="entry name" value="DoxX"/>
    <property type="match status" value="1"/>
</dbReference>
<comment type="subcellular location">
    <subcellularLocation>
        <location evidence="1">Membrane</location>
        <topology evidence="1">Multi-pass membrane protein</topology>
    </subcellularLocation>
</comment>
<protein>
    <recommendedName>
        <fullName evidence="7">DoxX family protein</fullName>
    </recommendedName>
</protein>
<evidence type="ECO:0000256" key="1">
    <source>
        <dbReference type="ARBA" id="ARBA00004141"/>
    </source>
</evidence>
<keyword evidence="3" id="KW-1133">Transmembrane helix</keyword>
<gene>
    <name evidence="5" type="ORF">GCM10025790_18030</name>
</gene>
<dbReference type="InterPro" id="IPR032808">
    <property type="entry name" value="DoxX"/>
</dbReference>
<comment type="caution">
    <text evidence="5">The sequence shown here is derived from an EMBL/GenBank/DDBJ whole genome shotgun (WGS) entry which is preliminary data.</text>
</comment>